<proteinExistence type="predicted"/>
<sequence>IAKALGNLKVEGTSTLNYIKASSNLVDEEQKEGSNDGKFVLVGDDGELIKPSKSKLPMQKEAAVTSTCEPSTTMEKQHISAPSTSMGDKGEESKDEFDVYDGYEDQVLDLSDEHIYFVMLMISVSEAKIGRSASYRFYLQFLVGSLDWHVSLMIGRRRPNIVIDRDEIDIAIVFLTDVLTLSELLEIGRRNLYALLDPEGE</sequence>
<protein>
    <submittedName>
        <fullName evidence="2">Uncharacterized protein</fullName>
    </submittedName>
</protein>
<reference evidence="2" key="2">
    <citation type="submission" date="2022-01" db="EMBL/GenBank/DDBJ databases">
        <authorList>
            <person name="Yamashiro T."/>
            <person name="Shiraishi A."/>
            <person name="Satake H."/>
            <person name="Nakayama K."/>
        </authorList>
    </citation>
    <scope>NUCLEOTIDE SEQUENCE</scope>
</reference>
<evidence type="ECO:0000313" key="3">
    <source>
        <dbReference type="Proteomes" id="UP001151760"/>
    </source>
</evidence>
<accession>A0ABQ4XR72</accession>
<evidence type="ECO:0000313" key="2">
    <source>
        <dbReference type="EMBL" id="GJS67317.1"/>
    </source>
</evidence>
<name>A0ABQ4XR72_9ASTR</name>
<evidence type="ECO:0000256" key="1">
    <source>
        <dbReference type="SAM" id="MobiDB-lite"/>
    </source>
</evidence>
<dbReference type="EMBL" id="BQNB010009709">
    <property type="protein sequence ID" value="GJS67317.1"/>
    <property type="molecule type" value="Genomic_DNA"/>
</dbReference>
<feature type="region of interest" description="Disordered" evidence="1">
    <location>
        <begin position="54"/>
        <end position="93"/>
    </location>
</feature>
<keyword evidence="3" id="KW-1185">Reference proteome</keyword>
<dbReference type="Proteomes" id="UP001151760">
    <property type="component" value="Unassembled WGS sequence"/>
</dbReference>
<organism evidence="2 3">
    <name type="scientific">Tanacetum coccineum</name>
    <dbReference type="NCBI Taxonomy" id="301880"/>
    <lineage>
        <taxon>Eukaryota</taxon>
        <taxon>Viridiplantae</taxon>
        <taxon>Streptophyta</taxon>
        <taxon>Embryophyta</taxon>
        <taxon>Tracheophyta</taxon>
        <taxon>Spermatophyta</taxon>
        <taxon>Magnoliopsida</taxon>
        <taxon>eudicotyledons</taxon>
        <taxon>Gunneridae</taxon>
        <taxon>Pentapetalae</taxon>
        <taxon>asterids</taxon>
        <taxon>campanulids</taxon>
        <taxon>Asterales</taxon>
        <taxon>Asteraceae</taxon>
        <taxon>Asteroideae</taxon>
        <taxon>Anthemideae</taxon>
        <taxon>Anthemidinae</taxon>
        <taxon>Tanacetum</taxon>
    </lineage>
</organism>
<reference evidence="2" key="1">
    <citation type="journal article" date="2022" name="Int. J. Mol. Sci.">
        <title>Draft Genome of Tanacetum Coccineum: Genomic Comparison of Closely Related Tanacetum-Family Plants.</title>
        <authorList>
            <person name="Yamashiro T."/>
            <person name="Shiraishi A."/>
            <person name="Nakayama K."/>
            <person name="Satake H."/>
        </authorList>
    </citation>
    <scope>NUCLEOTIDE SEQUENCE</scope>
</reference>
<feature type="non-terminal residue" evidence="2">
    <location>
        <position position="1"/>
    </location>
</feature>
<feature type="compositionally biased region" description="Polar residues" evidence="1">
    <location>
        <begin position="64"/>
        <end position="86"/>
    </location>
</feature>
<gene>
    <name evidence="2" type="ORF">Tco_0681881</name>
</gene>
<comment type="caution">
    <text evidence="2">The sequence shown here is derived from an EMBL/GenBank/DDBJ whole genome shotgun (WGS) entry which is preliminary data.</text>
</comment>